<accession>A0A9N8EDK8</accession>
<evidence type="ECO:0000256" key="1">
    <source>
        <dbReference type="SAM" id="MobiDB-lite"/>
    </source>
</evidence>
<keyword evidence="2" id="KW-1133">Transmembrane helix</keyword>
<name>A0A9N8EDK8_9STRA</name>
<evidence type="ECO:0000313" key="3">
    <source>
        <dbReference type="EMBL" id="CAB9518853.1"/>
    </source>
</evidence>
<feature type="transmembrane region" description="Helical" evidence="2">
    <location>
        <begin position="201"/>
        <end position="220"/>
    </location>
</feature>
<evidence type="ECO:0000256" key="2">
    <source>
        <dbReference type="SAM" id="Phobius"/>
    </source>
</evidence>
<keyword evidence="2" id="KW-0472">Membrane</keyword>
<dbReference type="EMBL" id="CAICTM010000966">
    <property type="protein sequence ID" value="CAB9518853.1"/>
    <property type="molecule type" value="Genomic_DNA"/>
</dbReference>
<reference evidence="3" key="1">
    <citation type="submission" date="2020-06" db="EMBL/GenBank/DDBJ databases">
        <authorList>
            <consortium name="Plant Systems Biology data submission"/>
        </authorList>
    </citation>
    <scope>NUCLEOTIDE SEQUENCE</scope>
    <source>
        <strain evidence="3">D6</strain>
    </source>
</reference>
<proteinExistence type="predicted"/>
<feature type="compositionally biased region" description="Acidic residues" evidence="1">
    <location>
        <begin position="235"/>
        <end position="257"/>
    </location>
</feature>
<sequence>MIVFPSAAENETSVSLTASEIQAIFPNGVEVNFTSHDIRVLHRPSSDVLILQQGDHMVRLYLTTPEWDWRHNVTTSYSWQLSMAWMSGPSTDIAADGWLYWNRENTINSQVQAKKALLSADSVTLHFREPAQRMSKWGFGNNPPPETKIVLKDVLMGAQAAESKPFRPCSLGVCEIVDGVVVTSDSVAEEAFNLVGGSKGMITLLAILSLVVLGLAIGCAKRRKKTTAKYSPIGDDTEADSSNDDADESGEENETTA</sequence>
<dbReference type="Proteomes" id="UP001153069">
    <property type="component" value="Unassembled WGS sequence"/>
</dbReference>
<dbReference type="AlphaFoldDB" id="A0A9N8EDK8"/>
<keyword evidence="4" id="KW-1185">Reference proteome</keyword>
<keyword evidence="2" id="KW-0812">Transmembrane</keyword>
<comment type="caution">
    <text evidence="3">The sequence shown here is derived from an EMBL/GenBank/DDBJ whole genome shotgun (WGS) entry which is preliminary data.</text>
</comment>
<protein>
    <submittedName>
        <fullName evidence="3">Uncharacterized protein</fullName>
    </submittedName>
</protein>
<organism evidence="3 4">
    <name type="scientific">Seminavis robusta</name>
    <dbReference type="NCBI Taxonomy" id="568900"/>
    <lineage>
        <taxon>Eukaryota</taxon>
        <taxon>Sar</taxon>
        <taxon>Stramenopiles</taxon>
        <taxon>Ochrophyta</taxon>
        <taxon>Bacillariophyta</taxon>
        <taxon>Bacillariophyceae</taxon>
        <taxon>Bacillariophycidae</taxon>
        <taxon>Naviculales</taxon>
        <taxon>Naviculaceae</taxon>
        <taxon>Seminavis</taxon>
    </lineage>
</organism>
<gene>
    <name evidence="3" type="ORF">SEMRO_968_G225970.1</name>
</gene>
<feature type="region of interest" description="Disordered" evidence="1">
    <location>
        <begin position="225"/>
        <end position="257"/>
    </location>
</feature>
<evidence type="ECO:0000313" key="4">
    <source>
        <dbReference type="Proteomes" id="UP001153069"/>
    </source>
</evidence>